<organism evidence="1 2">
    <name type="scientific">Nosocomiicoccus ampullae</name>
    <dbReference type="NCBI Taxonomy" id="489910"/>
    <lineage>
        <taxon>Bacteria</taxon>
        <taxon>Bacillati</taxon>
        <taxon>Bacillota</taxon>
        <taxon>Bacilli</taxon>
        <taxon>Bacillales</taxon>
        <taxon>Staphylococcaceae</taxon>
        <taxon>Nosocomiicoccus</taxon>
    </lineage>
</organism>
<dbReference type="InterPro" id="IPR050072">
    <property type="entry name" value="Peptidase_M20A"/>
</dbReference>
<reference evidence="1 2" key="1">
    <citation type="submission" date="2020-08" db="EMBL/GenBank/DDBJ databases">
        <title>Genomic Encyclopedia of Type Strains, Phase IV (KMG-IV): sequencing the most valuable type-strain genomes for metagenomic binning, comparative biology and taxonomic classification.</title>
        <authorList>
            <person name="Goeker M."/>
        </authorList>
    </citation>
    <scope>NUCLEOTIDE SEQUENCE [LARGE SCALE GENOMIC DNA]</scope>
    <source>
        <strain evidence="1 2">DSM 19163</strain>
    </source>
</reference>
<protein>
    <submittedName>
        <fullName evidence="1">Arginine utilization protein RocB</fullName>
    </submittedName>
</protein>
<dbReference type="EMBL" id="JACHHF010000004">
    <property type="protein sequence ID" value="MBB5176065.1"/>
    <property type="molecule type" value="Genomic_DNA"/>
</dbReference>
<sequence>MVMAIWQTEKDRINLLKKLVKHNSVTYSEGERQFPDLVKNELLKTDYFKSNEENIHFAYTTDDRRAVLAHYESNNTKDTVVLISHFDTVGIEDFGDYKNDAFNIDKITEIFKSDHTYLNEDAIKDIETDDYYFGRGSMDMKPGLMLHMSLIEKAAIENWDINLILITVPDEEVSSKGMRAAVKKLNDIRKEKDLDIVLHLNSEPTFQQASGSNTHYIYSGTIGKLMPSVYVYGKETHVGNAMNGISSNWLMSFINRKIEYNDSFTETYKNESTPLPVSLMMRDLKDQYDVQTPFRTVSLYNLFIFKKTAADIFNTFNELVKSSVKDAEEVMHTFDDGIYKDNNMTINTLKYEELIEQAIDTHGRDKVHELLNSVEKNQDDHLQCIEAVDKLMMSMRHIGPTVVTFFTPPYYPATNSSEDVLVTDIIKTIEKTSKNLNREVEHIHFFNGICDLSYVKYDTSYESDQMFSYNTPTFNTTYMIPFEDIKEISAPVLNCGPIGKDAHKVTERILKPSAFKELPIVLESIIKTHFVK</sequence>
<accession>A0A9Q2CZM0</accession>
<dbReference type="PANTHER" id="PTHR43808">
    <property type="entry name" value="ACETYLORNITHINE DEACETYLASE"/>
    <property type="match status" value="1"/>
</dbReference>
<evidence type="ECO:0000313" key="2">
    <source>
        <dbReference type="Proteomes" id="UP000579136"/>
    </source>
</evidence>
<dbReference type="RefSeq" id="WP_183673945.1">
    <property type="nucleotide sequence ID" value="NZ_CBCRYX010000007.1"/>
</dbReference>
<dbReference type="GO" id="GO:0016787">
    <property type="term" value="F:hydrolase activity"/>
    <property type="evidence" value="ECO:0007669"/>
    <property type="project" value="InterPro"/>
</dbReference>
<dbReference type="AlphaFoldDB" id="A0A9Q2CZM0"/>
<dbReference type="Gene3D" id="3.40.630.10">
    <property type="entry name" value="Zn peptidases"/>
    <property type="match status" value="1"/>
</dbReference>
<dbReference type="Proteomes" id="UP000579136">
    <property type="component" value="Unassembled WGS sequence"/>
</dbReference>
<name>A0A9Q2CZM0_9STAP</name>
<dbReference type="InterPro" id="IPR012166">
    <property type="entry name" value="Uncharacterised_RocB"/>
</dbReference>
<gene>
    <name evidence="1" type="ORF">HNQ45_000949</name>
</gene>
<dbReference type="PIRSF" id="PIRSF010386">
    <property type="entry name" value="RocB"/>
    <property type="match status" value="1"/>
</dbReference>
<keyword evidence="2" id="KW-1185">Reference proteome</keyword>
<comment type="caution">
    <text evidence="1">The sequence shown here is derived from an EMBL/GenBank/DDBJ whole genome shotgun (WGS) entry which is preliminary data.</text>
</comment>
<dbReference type="InterPro" id="IPR002933">
    <property type="entry name" value="Peptidase_M20"/>
</dbReference>
<evidence type="ECO:0000313" key="1">
    <source>
        <dbReference type="EMBL" id="MBB5176065.1"/>
    </source>
</evidence>
<dbReference type="Pfam" id="PF01546">
    <property type="entry name" value="Peptidase_M20"/>
    <property type="match status" value="1"/>
</dbReference>
<proteinExistence type="predicted"/>
<dbReference type="PANTHER" id="PTHR43808:SF27">
    <property type="entry name" value="PROTEIN ROCB"/>
    <property type="match status" value="1"/>
</dbReference>
<dbReference type="SUPFAM" id="SSF53187">
    <property type="entry name" value="Zn-dependent exopeptidases"/>
    <property type="match status" value="1"/>
</dbReference>